<evidence type="ECO:0000256" key="1">
    <source>
        <dbReference type="ARBA" id="ARBA00022475"/>
    </source>
</evidence>
<dbReference type="STRING" id="1121899.GCA_000430025_00330"/>
<gene>
    <name evidence="6" type="ORF">Q764_08330</name>
</gene>
<evidence type="ECO:0000313" key="7">
    <source>
        <dbReference type="Proteomes" id="UP000030121"/>
    </source>
</evidence>
<accession>A0A0A2M9M8</accession>
<dbReference type="RefSeq" id="WP_026981345.1">
    <property type="nucleotide sequence ID" value="NZ_JRLW01000009.1"/>
</dbReference>
<comment type="caution">
    <text evidence="6">The sequence shown here is derived from an EMBL/GenBank/DDBJ whole genome shotgun (WGS) entry which is preliminary data.</text>
</comment>
<dbReference type="eggNOG" id="ENOG5032RNI">
    <property type="taxonomic scope" value="Bacteria"/>
</dbReference>
<keyword evidence="1" id="KW-1003">Cell membrane</keyword>
<dbReference type="EMBL" id="JRLW01000009">
    <property type="protein sequence ID" value="KGO89377.1"/>
    <property type="molecule type" value="Genomic_DNA"/>
</dbReference>
<dbReference type="InterPro" id="IPR009993">
    <property type="entry name" value="WecF"/>
</dbReference>
<dbReference type="GO" id="GO:0008417">
    <property type="term" value="F:fucosyltransferase activity"/>
    <property type="evidence" value="ECO:0007669"/>
    <property type="project" value="InterPro"/>
</dbReference>
<evidence type="ECO:0000256" key="2">
    <source>
        <dbReference type="ARBA" id="ARBA00022519"/>
    </source>
</evidence>
<name>A0A0A2M9M8_9FLAO</name>
<dbReference type="Proteomes" id="UP000030121">
    <property type="component" value="Unassembled WGS sequence"/>
</dbReference>
<proteinExistence type="predicted"/>
<keyword evidence="4" id="KW-0808">Transferase</keyword>
<dbReference type="GO" id="GO:0009246">
    <property type="term" value="P:enterobacterial common antigen biosynthetic process"/>
    <property type="evidence" value="ECO:0007669"/>
    <property type="project" value="InterPro"/>
</dbReference>
<reference evidence="6 7" key="1">
    <citation type="submission" date="2013-09" db="EMBL/GenBank/DDBJ databases">
        <authorList>
            <person name="Zeng Z."/>
            <person name="Chen C."/>
        </authorList>
    </citation>
    <scope>NUCLEOTIDE SEQUENCE [LARGE SCALE GENOMIC DNA]</scope>
    <source>
        <strain evidence="6 7">GH29-5</strain>
    </source>
</reference>
<keyword evidence="7" id="KW-1185">Reference proteome</keyword>
<evidence type="ECO:0008006" key="8">
    <source>
        <dbReference type="Google" id="ProtNLM"/>
    </source>
</evidence>
<sequence>MKKILHLVNDEKFIGFAHASFTEEQAAQSDFWVLSGAESLKHIKFPCRLLTVDQFYTEETLAIVNAYDLIVLHFLDTKYDRLLQNAALKPKILWIGWGGDYYWLADTLADFHMYKPLTRKLVSKIMGNQLVYFFSKKVNRIRRKKRLRLINTGISYFAPVLPDDYQLIKKSHPDFKPQYVQWNYGNLEQHYIKGYEDFTVTGNDILLGNSATPTNNHLDVFEVLAKIHVNNHIILLPLNYGDLNYGKIIQQKVMGLFPQQAHVLSEFMPYEEYMKLLQNCGNVVMGHIRQQALGNIVAMLYVGAKVYFYKDSVTYAFFKNRGFTVFTLEALQKDPALLDLQLDPETVSFHRSQLISIWGKQQNSMNTQRVIALLS</sequence>
<dbReference type="Pfam" id="PF07429">
    <property type="entry name" value="Glyco_transf_56"/>
    <property type="match status" value="1"/>
</dbReference>
<organism evidence="6 7">
    <name type="scientific">Flavobacterium suncheonense GH29-5 = DSM 17707</name>
    <dbReference type="NCBI Taxonomy" id="1121899"/>
    <lineage>
        <taxon>Bacteria</taxon>
        <taxon>Pseudomonadati</taxon>
        <taxon>Bacteroidota</taxon>
        <taxon>Flavobacteriia</taxon>
        <taxon>Flavobacteriales</taxon>
        <taxon>Flavobacteriaceae</taxon>
        <taxon>Flavobacterium</taxon>
    </lineage>
</organism>
<keyword evidence="2" id="KW-0997">Cell inner membrane</keyword>
<evidence type="ECO:0000256" key="3">
    <source>
        <dbReference type="ARBA" id="ARBA00022676"/>
    </source>
</evidence>
<dbReference type="AlphaFoldDB" id="A0A0A2M9M8"/>
<protein>
    <recommendedName>
        <fullName evidence="8">4-alpha-L-fucosyltransferase</fullName>
    </recommendedName>
</protein>
<keyword evidence="5" id="KW-0472">Membrane</keyword>
<evidence type="ECO:0000256" key="4">
    <source>
        <dbReference type="ARBA" id="ARBA00022679"/>
    </source>
</evidence>
<evidence type="ECO:0000313" key="6">
    <source>
        <dbReference type="EMBL" id="KGO89377.1"/>
    </source>
</evidence>
<evidence type="ECO:0000256" key="5">
    <source>
        <dbReference type="ARBA" id="ARBA00023136"/>
    </source>
</evidence>
<keyword evidence="3" id="KW-0328">Glycosyltransferase</keyword>
<dbReference type="OrthoDB" id="1083028at2"/>